<evidence type="ECO:0000313" key="3">
    <source>
        <dbReference type="Proteomes" id="UP001519863"/>
    </source>
</evidence>
<keyword evidence="3" id="KW-1185">Reference proteome</keyword>
<proteinExistence type="predicted"/>
<dbReference type="Proteomes" id="UP001519863">
    <property type="component" value="Unassembled WGS sequence"/>
</dbReference>
<dbReference type="Pfam" id="PF04149">
    <property type="entry name" value="DUF397"/>
    <property type="match status" value="1"/>
</dbReference>
<dbReference type="RefSeq" id="WP_220142958.1">
    <property type="nucleotide sequence ID" value="NZ_JAHXZI010000003.1"/>
</dbReference>
<evidence type="ECO:0000259" key="1">
    <source>
        <dbReference type="Pfam" id="PF04149"/>
    </source>
</evidence>
<gene>
    <name evidence="2" type="ORF">KZ829_06650</name>
</gene>
<name>A0ABS7AXD0_9ACTN</name>
<evidence type="ECO:0000313" key="2">
    <source>
        <dbReference type="EMBL" id="MBW6433421.1"/>
    </source>
</evidence>
<organism evidence="2 3">
    <name type="scientific">Actinoplanes hulinensis</name>
    <dbReference type="NCBI Taxonomy" id="1144547"/>
    <lineage>
        <taxon>Bacteria</taxon>
        <taxon>Bacillati</taxon>
        <taxon>Actinomycetota</taxon>
        <taxon>Actinomycetes</taxon>
        <taxon>Micromonosporales</taxon>
        <taxon>Micromonosporaceae</taxon>
        <taxon>Actinoplanes</taxon>
    </lineage>
</organism>
<feature type="domain" description="DUF397" evidence="1">
    <location>
        <begin position="9"/>
        <end position="60"/>
    </location>
</feature>
<comment type="caution">
    <text evidence="2">The sequence shown here is derived from an EMBL/GenBank/DDBJ whole genome shotgun (WGS) entry which is preliminary data.</text>
</comment>
<reference evidence="2 3" key="1">
    <citation type="journal article" date="2013" name="Antonie Van Leeuwenhoek">
        <title>Actinoplanes hulinensis sp. nov., a novel actinomycete isolated from soybean root (Glycine max (L.) Merr).</title>
        <authorList>
            <person name="Shen Y."/>
            <person name="Liu C."/>
            <person name="Wang X."/>
            <person name="Zhao J."/>
            <person name="Jia F."/>
            <person name="Zhang Y."/>
            <person name="Wang L."/>
            <person name="Yang D."/>
            <person name="Xiang W."/>
        </authorList>
    </citation>
    <scope>NUCLEOTIDE SEQUENCE [LARGE SCALE GENOMIC DNA]</scope>
    <source>
        <strain evidence="2 3">NEAU-M9</strain>
    </source>
</reference>
<protein>
    <submittedName>
        <fullName evidence="2">DUF397 domain-containing protein</fullName>
    </submittedName>
</protein>
<dbReference type="EMBL" id="JAHXZI010000003">
    <property type="protein sequence ID" value="MBW6433421.1"/>
    <property type="molecule type" value="Genomic_DNA"/>
</dbReference>
<dbReference type="InterPro" id="IPR007278">
    <property type="entry name" value="DUF397"/>
</dbReference>
<sequence length="70" mass="7641">MRADLAIDAQWRESTKPGNNGGCVEFAQVGGYVAIRDSRDPGRKPPIFGADEWDCFLDGVTKGEFPVPEV</sequence>
<accession>A0ABS7AXD0</accession>